<keyword evidence="4 8" id="KW-0812">Transmembrane</keyword>
<evidence type="ECO:0000256" key="5">
    <source>
        <dbReference type="ARBA" id="ARBA00022989"/>
    </source>
</evidence>
<dbReference type="PANTHER" id="PTHR48022">
    <property type="entry name" value="PLASTIDIC GLUCOSE TRANSPORTER 4"/>
    <property type="match status" value="1"/>
</dbReference>
<evidence type="ECO:0000256" key="2">
    <source>
        <dbReference type="ARBA" id="ARBA00010992"/>
    </source>
</evidence>
<evidence type="ECO:0000256" key="3">
    <source>
        <dbReference type="ARBA" id="ARBA00022448"/>
    </source>
</evidence>
<dbReference type="SUPFAM" id="SSF103473">
    <property type="entry name" value="MFS general substrate transporter"/>
    <property type="match status" value="1"/>
</dbReference>
<feature type="transmembrane region" description="Helical" evidence="8">
    <location>
        <begin position="373"/>
        <end position="397"/>
    </location>
</feature>
<dbReference type="GO" id="GO:0005351">
    <property type="term" value="F:carbohydrate:proton symporter activity"/>
    <property type="evidence" value="ECO:0007669"/>
    <property type="project" value="TreeGrafter"/>
</dbReference>
<dbReference type="InterPro" id="IPR020846">
    <property type="entry name" value="MFS_dom"/>
</dbReference>
<name>A0A2J6SPD8_9HELO</name>
<feature type="transmembrane region" description="Helical" evidence="8">
    <location>
        <begin position="338"/>
        <end position="361"/>
    </location>
</feature>
<dbReference type="Gene3D" id="1.20.1250.20">
    <property type="entry name" value="MFS general substrate transporter like domains"/>
    <property type="match status" value="1"/>
</dbReference>
<dbReference type="Pfam" id="PF00083">
    <property type="entry name" value="Sugar_tr"/>
    <property type="match status" value="1"/>
</dbReference>
<dbReference type="PANTHER" id="PTHR48022:SF64">
    <property type="entry name" value="MAJOR FACILITATOR SUPERFAMILY (MFS) PROFILE DOMAIN-CONTAINING PROTEIN"/>
    <property type="match status" value="1"/>
</dbReference>
<evidence type="ECO:0000256" key="8">
    <source>
        <dbReference type="SAM" id="Phobius"/>
    </source>
</evidence>
<keyword evidence="6 8" id="KW-0472">Membrane</keyword>
<accession>A0A2J6SPD8</accession>
<comment type="subcellular location">
    <subcellularLocation>
        <location evidence="1">Membrane</location>
        <topology evidence="1">Multi-pass membrane protein</topology>
    </subcellularLocation>
</comment>
<evidence type="ECO:0000313" key="10">
    <source>
        <dbReference type="EMBL" id="PMD52628.1"/>
    </source>
</evidence>
<dbReference type="RefSeq" id="XP_024729532.1">
    <property type="nucleotide sequence ID" value="XM_024877372.1"/>
</dbReference>
<dbReference type="EMBL" id="KZ613898">
    <property type="protein sequence ID" value="PMD52628.1"/>
    <property type="molecule type" value="Genomic_DNA"/>
</dbReference>
<comment type="similarity">
    <text evidence="2 7">Belongs to the major facilitator superfamily. Sugar transporter (TC 2.A.1.1) family.</text>
</comment>
<feature type="transmembrane region" description="Helical" evidence="8">
    <location>
        <begin position="409"/>
        <end position="426"/>
    </location>
</feature>
<dbReference type="InterPro" id="IPR050360">
    <property type="entry name" value="MFS_Sugar_Transporters"/>
</dbReference>
<dbReference type="Proteomes" id="UP000235371">
    <property type="component" value="Unassembled WGS sequence"/>
</dbReference>
<keyword evidence="11" id="KW-1185">Reference proteome</keyword>
<dbReference type="OrthoDB" id="6133115at2759"/>
<organism evidence="10 11">
    <name type="scientific">Hyaloscypha bicolor E</name>
    <dbReference type="NCBI Taxonomy" id="1095630"/>
    <lineage>
        <taxon>Eukaryota</taxon>
        <taxon>Fungi</taxon>
        <taxon>Dikarya</taxon>
        <taxon>Ascomycota</taxon>
        <taxon>Pezizomycotina</taxon>
        <taxon>Leotiomycetes</taxon>
        <taxon>Helotiales</taxon>
        <taxon>Hyaloscyphaceae</taxon>
        <taxon>Hyaloscypha</taxon>
        <taxon>Hyaloscypha bicolor</taxon>
    </lineage>
</organism>
<dbReference type="GO" id="GO:0016020">
    <property type="term" value="C:membrane"/>
    <property type="evidence" value="ECO:0007669"/>
    <property type="project" value="UniProtKB-SubCell"/>
</dbReference>
<dbReference type="FunFam" id="1.20.1250.20:FF:000117">
    <property type="entry name" value="MFS hexose transporter"/>
    <property type="match status" value="1"/>
</dbReference>
<feature type="transmembrane region" description="Helical" evidence="8">
    <location>
        <begin position="12"/>
        <end position="32"/>
    </location>
</feature>
<dbReference type="PROSITE" id="PS50850">
    <property type="entry name" value="MFS"/>
    <property type="match status" value="1"/>
</dbReference>
<feature type="transmembrane region" description="Helical" evidence="8">
    <location>
        <begin position="117"/>
        <end position="137"/>
    </location>
</feature>
<feature type="transmembrane region" description="Helical" evidence="8">
    <location>
        <begin position="438"/>
        <end position="457"/>
    </location>
</feature>
<dbReference type="InterPro" id="IPR005828">
    <property type="entry name" value="MFS_sugar_transport-like"/>
</dbReference>
<keyword evidence="5 8" id="KW-1133">Transmembrane helix</keyword>
<feature type="transmembrane region" description="Helical" evidence="8">
    <location>
        <begin position="58"/>
        <end position="80"/>
    </location>
</feature>
<dbReference type="AlphaFoldDB" id="A0A2J6SPD8"/>
<feature type="domain" description="Major facilitator superfamily (MFS) profile" evidence="9">
    <location>
        <begin position="19"/>
        <end position="461"/>
    </location>
</feature>
<dbReference type="NCBIfam" id="TIGR00879">
    <property type="entry name" value="SP"/>
    <property type="match status" value="1"/>
</dbReference>
<feature type="transmembrane region" description="Helical" evidence="8">
    <location>
        <begin position="149"/>
        <end position="169"/>
    </location>
</feature>
<evidence type="ECO:0000256" key="4">
    <source>
        <dbReference type="ARBA" id="ARBA00022692"/>
    </source>
</evidence>
<dbReference type="InParanoid" id="A0A2J6SPD8"/>
<feature type="transmembrane region" description="Helical" evidence="8">
    <location>
        <begin position="272"/>
        <end position="290"/>
    </location>
</feature>
<feature type="transmembrane region" description="Helical" evidence="8">
    <location>
        <begin position="87"/>
        <end position="105"/>
    </location>
</feature>
<evidence type="ECO:0000256" key="1">
    <source>
        <dbReference type="ARBA" id="ARBA00004141"/>
    </source>
</evidence>
<evidence type="ECO:0000256" key="7">
    <source>
        <dbReference type="RuleBase" id="RU003346"/>
    </source>
</evidence>
<dbReference type="GeneID" id="36585449"/>
<gene>
    <name evidence="10" type="ORF">K444DRAFT_572831</name>
</gene>
<keyword evidence="3 7" id="KW-0813">Transport</keyword>
<dbReference type="PRINTS" id="PR00171">
    <property type="entry name" value="SUGRTRNSPORT"/>
</dbReference>
<feature type="transmembrane region" description="Helical" evidence="8">
    <location>
        <begin position="181"/>
        <end position="202"/>
    </location>
</feature>
<reference evidence="10 11" key="1">
    <citation type="submission" date="2016-04" db="EMBL/GenBank/DDBJ databases">
        <title>A degradative enzymes factory behind the ericoid mycorrhizal symbiosis.</title>
        <authorList>
            <consortium name="DOE Joint Genome Institute"/>
            <person name="Martino E."/>
            <person name="Morin E."/>
            <person name="Grelet G."/>
            <person name="Kuo A."/>
            <person name="Kohler A."/>
            <person name="Daghino S."/>
            <person name="Barry K."/>
            <person name="Choi C."/>
            <person name="Cichocki N."/>
            <person name="Clum A."/>
            <person name="Copeland A."/>
            <person name="Hainaut M."/>
            <person name="Haridas S."/>
            <person name="Labutti K."/>
            <person name="Lindquist E."/>
            <person name="Lipzen A."/>
            <person name="Khouja H.-R."/>
            <person name="Murat C."/>
            <person name="Ohm R."/>
            <person name="Olson A."/>
            <person name="Spatafora J."/>
            <person name="Veneault-Fourrey C."/>
            <person name="Henrissat B."/>
            <person name="Grigoriev I."/>
            <person name="Martin F."/>
            <person name="Perotto S."/>
        </authorList>
    </citation>
    <scope>NUCLEOTIDE SEQUENCE [LARGE SCALE GENOMIC DNA]</scope>
    <source>
        <strain evidence="10 11">E</strain>
    </source>
</reference>
<protein>
    <submittedName>
        <fullName evidence="10">General substrate transporter</fullName>
    </submittedName>
</protein>
<feature type="transmembrane region" description="Helical" evidence="8">
    <location>
        <begin position="310"/>
        <end position="331"/>
    </location>
</feature>
<sequence>MATEIPWWKQPLLRQLYFMMTFLFLGSTTLGYDGSVLNGLQTMTSWQEYFSYPVGSRLGIFGAMPGFGGLAVLLFAPYIADILGRRMGTAIGCAFIIMGSLIQSFPPSSHPEAMYLAGRFFIGFGANISNGCCPLLITEIAHPQHRGKVTTIYNTLWYLGAIIAAWTTYGTLTTLTGDIQWRLPTGLQCLMPGIQLLAIFFIPESPRWLISKGRDDEALKILTKYHANGDESDESVKWEFSEIRETLHLEKEASSSTGWLELVRTPGNRKRCFLIIVTAIFSQCSGNGLVSYYLSSILKTIGITEPKKQAIINGGLTIWCWLILLNCAFLVDRVGRRVLFLFAGLGMLISFTIWTTCSAVYAKTGSTGAGSAVLAVIFLFYGTAGAAWPGLTVSYTVEILPYHIRAKGLTLCFAFTALSCVFNQYVNPIGLEVLQWKFYFVYIAVLVIECLVIYFFYVETKGPTLEEIAILFDGENSYVGTTLPMPEKKTSASTVEHVHEV</sequence>
<evidence type="ECO:0000256" key="6">
    <source>
        <dbReference type="ARBA" id="ARBA00023136"/>
    </source>
</evidence>
<evidence type="ECO:0000259" key="9">
    <source>
        <dbReference type="PROSITE" id="PS50850"/>
    </source>
</evidence>
<dbReference type="InterPro" id="IPR003663">
    <property type="entry name" value="Sugar/inositol_transpt"/>
</dbReference>
<proteinExistence type="inferred from homology"/>
<evidence type="ECO:0000313" key="11">
    <source>
        <dbReference type="Proteomes" id="UP000235371"/>
    </source>
</evidence>
<dbReference type="InterPro" id="IPR036259">
    <property type="entry name" value="MFS_trans_sf"/>
</dbReference>